<dbReference type="PROSITE" id="PS01042">
    <property type="entry name" value="HOMOSER_DHGENASE"/>
    <property type="match status" value="1"/>
</dbReference>
<dbReference type="SUPFAM" id="SSF55347">
    <property type="entry name" value="Glyceraldehyde-3-phosphate dehydrogenase-like, C-terminal domain"/>
    <property type="match status" value="1"/>
</dbReference>
<name>A0A9W8BFP8_9FUNG</name>
<sequence length="371" mass="39210">MLNVAIVGPGLVGGALIEQLVAHAQSSRFTTLPISVVGLINSKKMALSATSFSAASLGQWQTAILGDSAQPADMDWFANGLAGLKGATAVVDCTSSDVIAALYPKWLSWGLHVVTPNKKAFSSDLPLFQEIKQLSSSPRGPSVYHEATVGAGLPVLSTLNDLVRTGDQIIKIEGIFSGTLSYLFNNFSSPDATQTFSACVAEAKANGYTEPDPRDDLNGMDVARKVTILGRVAGLEIGIDTLPVENIVPESLRTVSTADEFMTRLPEFDSHFSDLNAKALQAQSVLRYVGFVDGVDGNSSVKLARYPLDHPFASLKGSDNIIAFTTKRFPNPLIVQGAGAGAAVTAFGVFSDLVKISERFGCTSSVDSSKF</sequence>
<keyword evidence="8 14" id="KW-0791">Threonine biosynthesis</keyword>
<dbReference type="PANTHER" id="PTHR43070">
    <property type="match status" value="1"/>
</dbReference>
<gene>
    <name evidence="21" type="primary">HOM6</name>
    <name evidence="21" type="ORF">H4R26_004007</name>
</gene>
<keyword evidence="22" id="KW-1185">Reference proteome</keyword>
<evidence type="ECO:0000256" key="10">
    <source>
        <dbReference type="ARBA" id="ARBA00023002"/>
    </source>
</evidence>
<comment type="function">
    <text evidence="13">Catalyzes the conversion of L-aspartate-beta-semialdehyde (L-Asa) to L-homoserine (L-Hse), the third step in the biosynthesis of amino acids that derive from aspartate (the aspartate family of amino acids), including methioinine and threonine, the latter of which is a precursor to isoleucine; production of homoserine leads to a branch-point in the pathway as it can either be O-phosphorylated for processing to threonine, or O-acylated for processing to methionine.</text>
</comment>
<keyword evidence="9 14" id="KW-0521">NADP</keyword>
<dbReference type="FunFam" id="3.30.360.10:FF:000006">
    <property type="entry name" value="Bifunctional aspartokinase/homoserine dehydrogenase"/>
    <property type="match status" value="1"/>
</dbReference>
<evidence type="ECO:0000256" key="5">
    <source>
        <dbReference type="ARBA" id="ARBA00013213"/>
    </source>
</evidence>
<comment type="catalytic activity">
    <reaction evidence="12">
        <text>L-homoserine + NADP(+) = L-aspartate 4-semialdehyde + NADPH + H(+)</text>
        <dbReference type="Rhea" id="RHEA:15761"/>
        <dbReference type="ChEBI" id="CHEBI:15378"/>
        <dbReference type="ChEBI" id="CHEBI:57476"/>
        <dbReference type="ChEBI" id="CHEBI:57783"/>
        <dbReference type="ChEBI" id="CHEBI:58349"/>
        <dbReference type="ChEBI" id="CHEBI:537519"/>
        <dbReference type="EC" id="1.1.1.3"/>
    </reaction>
    <physiologicalReaction direction="right-to-left" evidence="12">
        <dbReference type="Rhea" id="RHEA:15763"/>
    </physiologicalReaction>
</comment>
<feature type="domain" description="Homoserine dehydrogenase catalytic" evidence="19">
    <location>
        <begin position="154"/>
        <end position="354"/>
    </location>
</feature>
<keyword evidence="10 14" id="KW-0560">Oxidoreductase</keyword>
<dbReference type="InterPro" id="IPR019811">
    <property type="entry name" value="HDH_CS"/>
</dbReference>
<evidence type="ECO:0000313" key="22">
    <source>
        <dbReference type="Proteomes" id="UP001150907"/>
    </source>
</evidence>
<dbReference type="Proteomes" id="UP001150907">
    <property type="component" value="Unassembled WGS sequence"/>
</dbReference>
<dbReference type="GO" id="GO:0009088">
    <property type="term" value="P:threonine biosynthetic process"/>
    <property type="evidence" value="ECO:0007669"/>
    <property type="project" value="UniProtKB-KW"/>
</dbReference>
<dbReference type="GO" id="GO:0009086">
    <property type="term" value="P:methionine biosynthetic process"/>
    <property type="evidence" value="ECO:0007669"/>
    <property type="project" value="UniProtKB-KW"/>
</dbReference>
<evidence type="ECO:0000256" key="15">
    <source>
        <dbReference type="PIRSR" id="PIRSR036497-1"/>
    </source>
</evidence>
<evidence type="ECO:0000256" key="2">
    <source>
        <dbReference type="ARBA" id="ARBA00005056"/>
    </source>
</evidence>
<evidence type="ECO:0000256" key="8">
    <source>
        <dbReference type="ARBA" id="ARBA00022697"/>
    </source>
</evidence>
<feature type="domain" description="Aspartate/homoserine dehydrogenase NAD-binding" evidence="20">
    <location>
        <begin position="8"/>
        <end position="135"/>
    </location>
</feature>
<evidence type="ECO:0000256" key="12">
    <source>
        <dbReference type="ARBA" id="ARBA00048841"/>
    </source>
</evidence>
<dbReference type="PIRSF" id="PIRSF036497">
    <property type="entry name" value="HDH_short"/>
    <property type="match status" value="1"/>
</dbReference>
<dbReference type="Gene3D" id="3.40.50.720">
    <property type="entry name" value="NAD(P)-binding Rossmann-like Domain"/>
    <property type="match status" value="1"/>
</dbReference>
<evidence type="ECO:0000313" key="21">
    <source>
        <dbReference type="EMBL" id="KAJ2001663.1"/>
    </source>
</evidence>
<evidence type="ECO:0000256" key="14">
    <source>
        <dbReference type="PIRNR" id="PIRNR036497"/>
    </source>
</evidence>
<dbReference type="InterPro" id="IPR005106">
    <property type="entry name" value="Asp/hSer_DH_NAD-bd"/>
</dbReference>
<dbReference type="Gene3D" id="3.30.360.10">
    <property type="entry name" value="Dihydrodipicolinate Reductase, domain 2"/>
    <property type="match status" value="1"/>
</dbReference>
<keyword evidence="11 14" id="KW-0486">Methionine biosynthesis</keyword>
<feature type="binding site" evidence="16">
    <location>
        <begin position="8"/>
        <end position="13"/>
    </location>
    <ligand>
        <name>NADP(+)</name>
        <dbReference type="ChEBI" id="CHEBI:58349"/>
    </ligand>
</feature>
<dbReference type="OrthoDB" id="67851at2759"/>
<evidence type="ECO:0000256" key="17">
    <source>
        <dbReference type="RuleBase" id="RU000579"/>
    </source>
</evidence>
<comment type="cofactor">
    <cofactor evidence="1">
        <name>a metal cation</name>
        <dbReference type="ChEBI" id="CHEBI:25213"/>
    </cofactor>
</comment>
<organism evidence="21 22">
    <name type="scientific">Coemansia thaxteri</name>
    <dbReference type="NCBI Taxonomy" id="2663907"/>
    <lineage>
        <taxon>Eukaryota</taxon>
        <taxon>Fungi</taxon>
        <taxon>Fungi incertae sedis</taxon>
        <taxon>Zoopagomycota</taxon>
        <taxon>Kickxellomycotina</taxon>
        <taxon>Kickxellomycetes</taxon>
        <taxon>Kickxellales</taxon>
        <taxon>Kickxellaceae</taxon>
        <taxon>Coemansia</taxon>
    </lineage>
</organism>
<comment type="similarity">
    <text evidence="4 14 18">Belongs to the homoserine dehydrogenase family.</text>
</comment>
<dbReference type="Pfam" id="PF03447">
    <property type="entry name" value="NAD_binding_3"/>
    <property type="match status" value="1"/>
</dbReference>
<evidence type="ECO:0000256" key="16">
    <source>
        <dbReference type="PIRSR" id="PIRSR036497-2"/>
    </source>
</evidence>
<proteinExistence type="inferred from homology"/>
<feature type="active site" description="Proton donor" evidence="15">
    <location>
        <position position="225"/>
    </location>
</feature>
<comment type="pathway">
    <text evidence="2 17">Amino-acid biosynthesis; L-threonine biosynthesis; L-threonine from L-aspartate: step 3/5.</text>
</comment>
<evidence type="ECO:0000256" key="13">
    <source>
        <dbReference type="ARBA" id="ARBA00059589"/>
    </source>
</evidence>
<accession>A0A9W8BFP8</accession>
<dbReference type="EC" id="1.1.1.3" evidence="5 14"/>
<feature type="binding site" evidence="16">
    <location>
        <position position="118"/>
    </location>
    <ligand>
        <name>NADPH</name>
        <dbReference type="ChEBI" id="CHEBI:57783"/>
    </ligand>
</feature>
<dbReference type="AlphaFoldDB" id="A0A9W8BFP8"/>
<dbReference type="Pfam" id="PF00742">
    <property type="entry name" value="Homoserine_dh"/>
    <property type="match status" value="1"/>
</dbReference>
<dbReference type="EMBL" id="JANBQF010000380">
    <property type="protein sequence ID" value="KAJ2001663.1"/>
    <property type="molecule type" value="Genomic_DNA"/>
</dbReference>
<evidence type="ECO:0000256" key="18">
    <source>
        <dbReference type="RuleBase" id="RU004171"/>
    </source>
</evidence>
<keyword evidence="7 14" id="KW-0028">Amino-acid biosynthesis</keyword>
<evidence type="ECO:0000256" key="4">
    <source>
        <dbReference type="ARBA" id="ARBA00006753"/>
    </source>
</evidence>
<comment type="caution">
    <text evidence="21">The sequence shown here is derived from an EMBL/GenBank/DDBJ whole genome shotgun (WGS) entry which is preliminary data.</text>
</comment>
<reference evidence="21" key="1">
    <citation type="submission" date="2022-07" db="EMBL/GenBank/DDBJ databases">
        <title>Phylogenomic reconstructions and comparative analyses of Kickxellomycotina fungi.</title>
        <authorList>
            <person name="Reynolds N.K."/>
            <person name="Stajich J.E."/>
            <person name="Barry K."/>
            <person name="Grigoriev I.V."/>
            <person name="Crous P."/>
            <person name="Smith M.E."/>
        </authorList>
    </citation>
    <scope>NUCLEOTIDE SEQUENCE</scope>
    <source>
        <strain evidence="21">IMI 214461</strain>
    </source>
</reference>
<dbReference type="InterPro" id="IPR036291">
    <property type="entry name" value="NAD(P)-bd_dom_sf"/>
</dbReference>
<dbReference type="InterPro" id="IPR011147">
    <property type="entry name" value="Bifunc_Aspkin/hSer_DH"/>
</dbReference>
<dbReference type="GO" id="GO:0009090">
    <property type="term" value="P:homoserine biosynthetic process"/>
    <property type="evidence" value="ECO:0007669"/>
    <property type="project" value="TreeGrafter"/>
</dbReference>
<evidence type="ECO:0000256" key="6">
    <source>
        <dbReference type="ARBA" id="ARBA00013376"/>
    </source>
</evidence>
<evidence type="ECO:0000256" key="9">
    <source>
        <dbReference type="ARBA" id="ARBA00022857"/>
    </source>
</evidence>
<evidence type="ECO:0000256" key="3">
    <source>
        <dbReference type="ARBA" id="ARBA00005062"/>
    </source>
</evidence>
<dbReference type="GO" id="GO:0004412">
    <property type="term" value="F:homoserine dehydrogenase activity"/>
    <property type="evidence" value="ECO:0007669"/>
    <property type="project" value="UniProtKB-EC"/>
</dbReference>
<protein>
    <recommendedName>
        <fullName evidence="6 14">Homoserine dehydrogenase</fullName>
        <shortName evidence="14">HDH</shortName>
        <ecNumber evidence="5 14">1.1.1.3</ecNumber>
    </recommendedName>
</protein>
<evidence type="ECO:0000259" key="20">
    <source>
        <dbReference type="Pfam" id="PF03447"/>
    </source>
</evidence>
<feature type="binding site" evidence="16">
    <location>
        <position position="94"/>
    </location>
    <ligand>
        <name>NADPH</name>
        <dbReference type="ChEBI" id="CHEBI:57783"/>
    </ligand>
</feature>
<dbReference type="InterPro" id="IPR001342">
    <property type="entry name" value="HDH_cat"/>
</dbReference>
<evidence type="ECO:0000256" key="11">
    <source>
        <dbReference type="ARBA" id="ARBA00023167"/>
    </source>
</evidence>
<comment type="pathway">
    <text evidence="3 17">Amino-acid biosynthesis; L-methionine biosynthesis via de novo pathway; L-homoserine from L-aspartate: step 3/3.</text>
</comment>
<evidence type="ECO:0000256" key="1">
    <source>
        <dbReference type="ARBA" id="ARBA00001920"/>
    </source>
</evidence>
<evidence type="ECO:0000256" key="7">
    <source>
        <dbReference type="ARBA" id="ARBA00022605"/>
    </source>
</evidence>
<feature type="binding site" evidence="16">
    <location>
        <position position="210"/>
    </location>
    <ligand>
        <name>L-homoserine</name>
        <dbReference type="ChEBI" id="CHEBI:57476"/>
    </ligand>
</feature>
<dbReference type="InterPro" id="IPR022697">
    <property type="entry name" value="HDH_short"/>
</dbReference>
<dbReference type="GO" id="GO:0050661">
    <property type="term" value="F:NADP binding"/>
    <property type="evidence" value="ECO:0007669"/>
    <property type="project" value="InterPro"/>
</dbReference>
<dbReference type="SUPFAM" id="SSF51735">
    <property type="entry name" value="NAD(P)-binding Rossmann-fold domains"/>
    <property type="match status" value="1"/>
</dbReference>
<evidence type="ECO:0000259" key="19">
    <source>
        <dbReference type="Pfam" id="PF00742"/>
    </source>
</evidence>
<dbReference type="PANTHER" id="PTHR43070:SF5">
    <property type="entry name" value="HOMOSERINE DEHYDROGENASE"/>
    <property type="match status" value="1"/>
</dbReference>